<comment type="similarity">
    <text evidence="4 5">Belongs to the Ycf48 family.</text>
</comment>
<comment type="caution">
    <text evidence="7">The sequence shown here is derived from an EMBL/GenBank/DDBJ whole genome shotgun (WGS) entry which is preliminary data.</text>
</comment>
<gene>
    <name evidence="4" type="primary">ycf48</name>
    <name evidence="7" type="ORF">DCF15_12240</name>
</gene>
<dbReference type="HAMAP" id="MF_01348">
    <property type="entry name" value="Ycf48"/>
    <property type="match status" value="1"/>
</dbReference>
<dbReference type="SUPFAM" id="SSF110296">
    <property type="entry name" value="Oligoxyloglucan reducing end-specific cellobiohydrolase"/>
    <property type="match status" value="1"/>
</dbReference>
<protein>
    <recommendedName>
        <fullName evidence="4 5">Photosystem II assembly protein Ycf48</fullName>
    </recommendedName>
</protein>
<dbReference type="InterPro" id="IPR028203">
    <property type="entry name" value="PSII_CF48-like_dom"/>
</dbReference>
<evidence type="ECO:0000256" key="1">
    <source>
        <dbReference type="ARBA" id="ARBA00022531"/>
    </source>
</evidence>
<name>A0A2W4XCM6_9CYAN</name>
<dbReference type="Pfam" id="PF14870">
    <property type="entry name" value="PSII_BNR"/>
    <property type="match status" value="1"/>
</dbReference>
<dbReference type="NCBIfam" id="NF010237">
    <property type="entry name" value="PRK13684.1"/>
    <property type="match status" value="1"/>
</dbReference>
<comment type="subcellular location">
    <subcellularLocation>
        <location evidence="4">Cellular thylakoid lumen</location>
    </subcellularLocation>
    <text evidence="4">Associated with a PSII precusor complex on the lumenal side of the thylakoid membrane.</text>
</comment>
<evidence type="ECO:0000256" key="4">
    <source>
        <dbReference type="HAMAP-Rule" id="MF_01348"/>
    </source>
</evidence>
<evidence type="ECO:0000313" key="8">
    <source>
        <dbReference type="Proteomes" id="UP000249794"/>
    </source>
</evidence>
<sequence length="355" mass="39169">MQTVLGFLVSVWNKASSGLRALSWLKQGIVLLLIAALSTGCGKIFLAETETNPWEVIALPTEASISDVAFVEDGEHGWLVGSRTTLLESTDAGKTWEPRILELGEQKYTFTSIDFNGEEGWLVGQPNIMLHTTDGGSSWSNIPLDPQLPGRPLLVTATGKQSAELATDIGAIYQTTDGGQQWKGLVQSAVGVVRNMTRNDDGKYVAVSSRGNFYSTWLPGQEAWQSHNRENSKRLQNMGFTKDGLLWLIARGGQMQFGTEQVNYEDWTEPVNPEFASSWGLLDMAYRTPQELWVTGGSGNLLMSDDGGQTWKKDKAVENVPTNFYRVKFLAGDRGYVLGQRGYLLRYAEEPTQSA</sequence>
<dbReference type="CDD" id="cd15482">
    <property type="entry name" value="Sialidase_non-viral"/>
    <property type="match status" value="1"/>
</dbReference>
<dbReference type="GO" id="GO:0009523">
    <property type="term" value="C:photosystem II"/>
    <property type="evidence" value="ECO:0007669"/>
    <property type="project" value="UniProtKB-KW"/>
</dbReference>
<keyword evidence="3 4" id="KW-0604">Photosystem II</keyword>
<proteinExistence type="inferred from homology"/>
<comment type="domain">
    <text evidence="4">A 7-bladed beta-propeller torus, about 55 by 55 Angstroms, with a depth of about 25 Angstroms and a central pore.</text>
</comment>
<dbReference type="GO" id="GO:0015979">
    <property type="term" value="P:photosynthesis"/>
    <property type="evidence" value="ECO:0007669"/>
    <property type="project" value="UniProtKB-KW"/>
</dbReference>
<dbReference type="Gene3D" id="2.130.10.10">
    <property type="entry name" value="YVTN repeat-like/Quinoprotein amine dehydrogenase"/>
    <property type="match status" value="2"/>
</dbReference>
<keyword evidence="2 4" id="KW-0732">Signal</keyword>
<evidence type="ECO:0000256" key="2">
    <source>
        <dbReference type="ARBA" id="ARBA00022729"/>
    </source>
</evidence>
<dbReference type="Proteomes" id="UP000249794">
    <property type="component" value="Unassembled WGS sequence"/>
</dbReference>
<dbReference type="PANTHER" id="PTHR47199:SF2">
    <property type="entry name" value="PHOTOSYSTEM II STABILITY_ASSEMBLY FACTOR HCF136, CHLOROPLASTIC"/>
    <property type="match status" value="1"/>
</dbReference>
<evidence type="ECO:0000259" key="6">
    <source>
        <dbReference type="Pfam" id="PF14870"/>
    </source>
</evidence>
<evidence type="ECO:0000256" key="5">
    <source>
        <dbReference type="PIRNR" id="PIRNR017875"/>
    </source>
</evidence>
<feature type="domain" description="Photosynthesis system II assembly factor Ycf48/Hcf136-like" evidence="6">
    <location>
        <begin position="48"/>
        <end position="347"/>
    </location>
</feature>
<organism evidence="7 8">
    <name type="scientific">Phormidesmis priestleyi</name>
    <dbReference type="NCBI Taxonomy" id="268141"/>
    <lineage>
        <taxon>Bacteria</taxon>
        <taxon>Bacillati</taxon>
        <taxon>Cyanobacteriota</taxon>
        <taxon>Cyanophyceae</taxon>
        <taxon>Leptolyngbyales</taxon>
        <taxon>Leptolyngbyaceae</taxon>
        <taxon>Phormidesmis</taxon>
    </lineage>
</organism>
<dbReference type="PIRSF" id="PIRSF017875">
    <property type="entry name" value="PSII_HCF136"/>
    <property type="match status" value="1"/>
</dbReference>
<dbReference type="AlphaFoldDB" id="A0A2W4XCM6"/>
<accession>A0A2W4XCM6</accession>
<dbReference type="PANTHER" id="PTHR47199">
    <property type="entry name" value="PHOTOSYSTEM II STABILITY/ASSEMBLY FACTOR HCF136, CHLOROPLASTIC"/>
    <property type="match status" value="1"/>
</dbReference>
<reference evidence="7 8" key="2">
    <citation type="submission" date="2018-06" db="EMBL/GenBank/DDBJ databases">
        <title>Metagenomic assembly of (sub)arctic Cyanobacteria and their associated microbiome from non-axenic cultures.</title>
        <authorList>
            <person name="Baurain D."/>
        </authorList>
    </citation>
    <scope>NUCLEOTIDE SEQUENCE [LARGE SCALE GENOMIC DNA]</scope>
    <source>
        <strain evidence="7">ULC027bin1</strain>
    </source>
</reference>
<comment type="function">
    <text evidence="4">A factor required for optimal assembly of photosystem II (PSII), acting in the early stages of PSII assembly. Also plays a role in replacement of photodamaged D1 (psbA). Assists YidC in synthesis of chlorophyll-binding proteins.</text>
</comment>
<keyword evidence="4" id="KW-0793">Thylakoid</keyword>
<dbReference type="GO" id="GO:0031979">
    <property type="term" value="C:plasma membrane-derived thylakoid lumen"/>
    <property type="evidence" value="ECO:0007669"/>
    <property type="project" value="UniProtKB-SubCell"/>
</dbReference>
<dbReference type="EMBL" id="QBMP01000122">
    <property type="protein sequence ID" value="PZO54042.1"/>
    <property type="molecule type" value="Genomic_DNA"/>
</dbReference>
<evidence type="ECO:0000313" key="7">
    <source>
        <dbReference type="EMBL" id="PZO54042.1"/>
    </source>
</evidence>
<evidence type="ECO:0000256" key="3">
    <source>
        <dbReference type="ARBA" id="ARBA00023276"/>
    </source>
</evidence>
<dbReference type="InterPro" id="IPR015943">
    <property type="entry name" value="WD40/YVTN_repeat-like_dom_sf"/>
</dbReference>
<reference evidence="8" key="1">
    <citation type="submission" date="2018-04" db="EMBL/GenBank/DDBJ databases">
        <authorList>
            <person name="Cornet L."/>
        </authorList>
    </citation>
    <scope>NUCLEOTIDE SEQUENCE [LARGE SCALE GENOMIC DNA]</scope>
</reference>
<keyword evidence="1 4" id="KW-0602">Photosynthesis</keyword>
<dbReference type="InterPro" id="IPR016705">
    <property type="entry name" value="Ycf48/Hcf136"/>
</dbReference>